<dbReference type="SMART" id="SM00858">
    <property type="entry name" value="SAF"/>
    <property type="match status" value="1"/>
</dbReference>
<dbReference type="InterPro" id="IPR005106">
    <property type="entry name" value="Asp/hSer_DH_NAD-bd"/>
</dbReference>
<gene>
    <name evidence="2" type="ORF">G0P99_17410</name>
</gene>
<evidence type="ECO:0000313" key="2">
    <source>
        <dbReference type="EMBL" id="NDW46729.1"/>
    </source>
</evidence>
<feature type="domain" description="SAF" evidence="1">
    <location>
        <begin position="350"/>
        <end position="413"/>
    </location>
</feature>
<dbReference type="InterPro" id="IPR013974">
    <property type="entry name" value="SAF"/>
</dbReference>
<dbReference type="GO" id="GO:0016491">
    <property type="term" value="F:oxidoreductase activity"/>
    <property type="evidence" value="ECO:0007669"/>
    <property type="project" value="InterPro"/>
</dbReference>
<dbReference type="RefSeq" id="WP_164131756.1">
    <property type="nucleotide sequence ID" value="NZ_JAAGOX010000043.1"/>
</dbReference>
<name>A0A6B2NWC3_9RHOB</name>
<dbReference type="Gene3D" id="3.40.50.720">
    <property type="entry name" value="NAD(P)-binding Rossmann-like Domain"/>
    <property type="match status" value="1"/>
</dbReference>
<dbReference type="InterPro" id="IPR048423">
    <property type="entry name" value="DRL_cat"/>
</dbReference>
<dbReference type="InterPro" id="IPR036291">
    <property type="entry name" value="NAD(P)-bd_dom_sf"/>
</dbReference>
<proteinExistence type="predicted"/>
<dbReference type="Pfam" id="PF03447">
    <property type="entry name" value="NAD_binding_3"/>
    <property type="match status" value="1"/>
</dbReference>
<keyword evidence="2" id="KW-0966">Cell projection</keyword>
<dbReference type="SUPFAM" id="SSF51735">
    <property type="entry name" value="NAD(P)-binding Rossmann-fold domains"/>
    <property type="match status" value="1"/>
</dbReference>
<organism evidence="2">
    <name type="scientific">Ruegeria sp. PrR005</name>
    <dbReference type="NCBI Taxonomy" id="2706882"/>
    <lineage>
        <taxon>Bacteria</taxon>
        <taxon>Pseudomonadati</taxon>
        <taxon>Pseudomonadota</taxon>
        <taxon>Alphaproteobacteria</taxon>
        <taxon>Rhodobacterales</taxon>
        <taxon>Roseobacteraceae</taxon>
        <taxon>Ruegeria</taxon>
    </lineage>
</organism>
<evidence type="ECO:0000259" key="1">
    <source>
        <dbReference type="SMART" id="SM00858"/>
    </source>
</evidence>
<comment type="caution">
    <text evidence="2">The sequence shown here is derived from an EMBL/GenBank/DDBJ whole genome shotgun (WGS) entry which is preliminary data.</text>
</comment>
<dbReference type="GO" id="GO:0050661">
    <property type="term" value="F:NADP binding"/>
    <property type="evidence" value="ECO:0007669"/>
    <property type="project" value="InterPro"/>
</dbReference>
<sequence>MNLARLAIERAETGKPVTAALIGAGKFGSMFLSQVPTIAGLRVSAIADLDPDRARAACRAVGWSEERIADTAFVEDGRALAVRDDVEVIIEATGDPRAGIAHAQAAIAGGKHVVMGNVEADVLAGPALARAARQAGTIYSMAYGDQPALVAEMVDWAHAAGFRVAAAGKGTKYLPAYHNVTPDEVWDHYGLTAEEAARAGMNPKMFNSFLDGTKSAIEMVAIANACGLDVPDQGLSFPPCGVDDLAHVLRPRELGGQLDRVGMVETISSLERDGRPVYRDLRWGVYVVLEAPNDYAAACFRQYGLPTDSTGRFAAMYKPFHLIGLELSVSVLSAALRGEPTGMAREMRGTVASVAKRGLKAGEMLDGEGGYTVWGKAQPIARAADALPIGLAHGLRLRRDVAAGEVLRLADVDLADDPVLDLYRSCKSG</sequence>
<dbReference type="Pfam" id="PF08666">
    <property type="entry name" value="SAF"/>
    <property type="match status" value="1"/>
</dbReference>
<keyword evidence="2" id="KW-0282">Flagellum</keyword>
<keyword evidence="2" id="KW-0969">Cilium</keyword>
<protein>
    <submittedName>
        <fullName evidence="2">Flagellar biosynthesis protein FlgA</fullName>
    </submittedName>
</protein>
<dbReference type="Pfam" id="PF21135">
    <property type="entry name" value="DRL_cat"/>
    <property type="match status" value="1"/>
</dbReference>
<dbReference type="AlphaFoldDB" id="A0A6B2NWC3"/>
<dbReference type="PANTHER" id="PTHR37850:SF3">
    <property type="entry name" value="BLR7815 PROTEIN"/>
    <property type="match status" value="1"/>
</dbReference>
<accession>A0A6B2NWC3</accession>
<dbReference type="CDD" id="cd11616">
    <property type="entry name" value="SAF_DH_OX_like"/>
    <property type="match status" value="1"/>
</dbReference>
<reference evidence="2" key="1">
    <citation type="submission" date="2020-02" db="EMBL/GenBank/DDBJ databases">
        <title>Delineation of the pyrene-degrading pathway in Roseobacter clade bacteria by genomic analysis.</title>
        <authorList>
            <person name="Zhou H."/>
            <person name="Wang H."/>
        </authorList>
    </citation>
    <scope>NUCLEOTIDE SEQUENCE</scope>
    <source>
        <strain evidence="2">PrR005</strain>
    </source>
</reference>
<dbReference type="PANTHER" id="PTHR37850">
    <property type="entry name" value="STRU PROTEIN"/>
    <property type="match status" value="1"/>
</dbReference>
<dbReference type="EMBL" id="JAAGOX010000043">
    <property type="protein sequence ID" value="NDW46729.1"/>
    <property type="molecule type" value="Genomic_DNA"/>
</dbReference>